<dbReference type="FunFam" id="1.20.1250.20:FF:000011">
    <property type="entry name" value="MFS multidrug transporter, putative"/>
    <property type="match status" value="1"/>
</dbReference>
<dbReference type="SUPFAM" id="SSF103473">
    <property type="entry name" value="MFS general substrate transporter"/>
    <property type="match status" value="1"/>
</dbReference>
<dbReference type="InterPro" id="IPR020846">
    <property type="entry name" value="MFS_dom"/>
</dbReference>
<comment type="caution">
    <text evidence="8">The sequence shown here is derived from an EMBL/GenBank/DDBJ whole genome shotgun (WGS) entry which is preliminary data.</text>
</comment>
<comment type="subcellular location">
    <subcellularLocation>
        <location evidence="1">Membrane</location>
        <topology evidence="1">Multi-pass membrane protein</topology>
    </subcellularLocation>
</comment>
<dbReference type="GO" id="GO:1990961">
    <property type="term" value="P:xenobiotic detoxification by transmembrane export across the plasma membrane"/>
    <property type="evidence" value="ECO:0007669"/>
    <property type="project" value="TreeGrafter"/>
</dbReference>
<evidence type="ECO:0000256" key="6">
    <source>
        <dbReference type="SAM" id="Phobius"/>
    </source>
</evidence>
<dbReference type="OrthoDB" id="3357846at2759"/>
<feature type="transmembrane region" description="Helical" evidence="6">
    <location>
        <begin position="156"/>
        <end position="174"/>
    </location>
</feature>
<evidence type="ECO:0000256" key="5">
    <source>
        <dbReference type="SAM" id="MobiDB-lite"/>
    </source>
</evidence>
<evidence type="ECO:0000256" key="4">
    <source>
        <dbReference type="ARBA" id="ARBA00023136"/>
    </source>
</evidence>
<feature type="transmembrane region" description="Helical" evidence="6">
    <location>
        <begin position="392"/>
        <end position="412"/>
    </location>
</feature>
<dbReference type="InterPro" id="IPR036259">
    <property type="entry name" value="MFS_trans_sf"/>
</dbReference>
<feature type="region of interest" description="Disordered" evidence="5">
    <location>
        <begin position="641"/>
        <end position="688"/>
    </location>
</feature>
<feature type="transmembrane region" description="Helical" evidence="6">
    <location>
        <begin position="280"/>
        <end position="304"/>
    </location>
</feature>
<dbReference type="PANTHER" id="PTHR23502">
    <property type="entry name" value="MAJOR FACILITATOR SUPERFAMILY"/>
    <property type="match status" value="1"/>
</dbReference>
<evidence type="ECO:0000313" key="9">
    <source>
        <dbReference type="Proteomes" id="UP000033540"/>
    </source>
</evidence>
<feature type="compositionally biased region" description="Polar residues" evidence="5">
    <location>
        <begin position="641"/>
        <end position="658"/>
    </location>
</feature>
<accession>A0A0F0ILM3</accession>
<evidence type="ECO:0000259" key="7">
    <source>
        <dbReference type="PROSITE" id="PS50850"/>
    </source>
</evidence>
<feature type="transmembrane region" description="Helical" evidence="6">
    <location>
        <begin position="246"/>
        <end position="268"/>
    </location>
</feature>
<feature type="transmembrane region" description="Helical" evidence="6">
    <location>
        <begin position="186"/>
        <end position="205"/>
    </location>
</feature>
<keyword evidence="4 6" id="KW-0472">Membrane</keyword>
<feature type="domain" description="Major facilitator superfamily (MFS) profile" evidence="7">
    <location>
        <begin position="119"/>
        <end position="551"/>
    </location>
</feature>
<dbReference type="Pfam" id="PF07690">
    <property type="entry name" value="MFS_1"/>
    <property type="match status" value="1"/>
</dbReference>
<feature type="transmembrane region" description="Helical" evidence="6">
    <location>
        <begin position="458"/>
        <end position="479"/>
    </location>
</feature>
<feature type="transmembrane region" description="Helical" evidence="6">
    <location>
        <begin position="117"/>
        <end position="136"/>
    </location>
</feature>
<dbReference type="CDD" id="cd17323">
    <property type="entry name" value="MFS_Tpo1_MDR_like"/>
    <property type="match status" value="1"/>
</dbReference>
<evidence type="ECO:0000256" key="2">
    <source>
        <dbReference type="ARBA" id="ARBA00022692"/>
    </source>
</evidence>
<proteinExistence type="predicted"/>
<keyword evidence="2 6" id="KW-0812">Transmembrane</keyword>
<dbReference type="EMBL" id="JZEE01000186">
    <property type="protein sequence ID" value="KJK67637.1"/>
    <property type="molecule type" value="Genomic_DNA"/>
</dbReference>
<feature type="transmembrane region" description="Helical" evidence="6">
    <location>
        <begin position="433"/>
        <end position="452"/>
    </location>
</feature>
<dbReference type="PANTHER" id="PTHR23502:SF23">
    <property type="entry name" value="FLUCONAZOLE RESISTANCE PROTEIN 1"/>
    <property type="match status" value="1"/>
</dbReference>
<organism evidence="8 9">
    <name type="scientific">Aspergillus parasiticus (strain ATCC 56775 / NRRL 5862 / SRRC 143 / SU-1)</name>
    <dbReference type="NCBI Taxonomy" id="1403190"/>
    <lineage>
        <taxon>Eukaryota</taxon>
        <taxon>Fungi</taxon>
        <taxon>Dikarya</taxon>
        <taxon>Ascomycota</taxon>
        <taxon>Pezizomycotina</taxon>
        <taxon>Eurotiomycetes</taxon>
        <taxon>Eurotiomycetidae</taxon>
        <taxon>Eurotiales</taxon>
        <taxon>Aspergillaceae</taxon>
        <taxon>Aspergillus</taxon>
        <taxon>Aspergillus subgen. Circumdati</taxon>
    </lineage>
</organism>
<dbReference type="InterPro" id="IPR011701">
    <property type="entry name" value="MFS"/>
</dbReference>
<protein>
    <submittedName>
        <fullName evidence="8">Major Facilitator Superfamily protein</fullName>
    </submittedName>
</protein>
<evidence type="ECO:0000256" key="3">
    <source>
        <dbReference type="ARBA" id="ARBA00022989"/>
    </source>
</evidence>
<keyword evidence="3 6" id="KW-1133">Transmembrane helix</keyword>
<evidence type="ECO:0000313" key="8">
    <source>
        <dbReference type="EMBL" id="KJK67637.1"/>
    </source>
</evidence>
<dbReference type="STRING" id="1403190.A0A0F0ILM3"/>
<sequence length="688" mass="75625">METIRDSAFGKLVRFFSGYRLLLYPEEIDDVTWRNYLGRPEASQEESMTPDSEEFYELHALYTVVSQASRRRRRRPPLKSVLAGPWRGIQDGSPEVIGWSDAGDSENPQNWSIRKKVLVTLLICLLTFSIYIGSAIYTPGIPGVAQQFGVSKEVGILGLTLFVLGYGLGPMVWAPISELPAVGRSPVYVATLVVFVFFQFGVIYAKNIGMLLAFRFITGFMGSPVLATGGASIGDMWDPTIRDYMIAIWASFAIAAPVLGPLVGGFAASAKGWTWTIWELLWISGFALVLLFFFLPETFAPNILSRRARRIRRIKGDQRYASEAEIEIARVAPRDVLFEALVRPFALCFLEPIVLLMNLYIALIYGILYIWFEAFPIVFEEKHGFNPGETGLAFLGIMIGAVFIALPAYFYWKYRWQSRHINPDGHLSPEEHLPPACLGAICLPISLFWFGWTGNFASVHWIVPIIASMLFSFGGYLIFNGIFCYEAQAYPTYAASVLAGNDFLRSTFGGGFPLFATQMFHNLSVGWACTLLGCLTVLFAPYPFLLHRQKAFQLLHSPSFDMPEDIGDFVARSIARHAAIALVAPGVGNLAGVVGDLMDFFDVMDGTDAVDAANLTDVVDAADGTDAMDASDATVTHSSGDGQVCFGSSQDVNTTQGPANIDDAGNVSTYPKSGTDVSKHVSPNDVLK</sequence>
<dbReference type="GO" id="GO:0005886">
    <property type="term" value="C:plasma membrane"/>
    <property type="evidence" value="ECO:0007669"/>
    <property type="project" value="TreeGrafter"/>
</dbReference>
<feature type="transmembrane region" description="Helical" evidence="6">
    <location>
        <begin position="525"/>
        <end position="545"/>
    </location>
</feature>
<feature type="transmembrane region" description="Helical" evidence="6">
    <location>
        <begin position="353"/>
        <end position="372"/>
    </location>
</feature>
<evidence type="ECO:0000256" key="1">
    <source>
        <dbReference type="ARBA" id="ARBA00004141"/>
    </source>
</evidence>
<feature type="compositionally biased region" description="Polar residues" evidence="5">
    <location>
        <begin position="666"/>
        <end position="676"/>
    </location>
</feature>
<reference evidence="8 9" key="1">
    <citation type="submission" date="2015-02" db="EMBL/GenBank/DDBJ databases">
        <title>Draft genome sequence of Aspergillus parasiticus SU-1.</title>
        <authorList>
            <person name="Yu J."/>
            <person name="Fedorova N."/>
            <person name="Yin Y."/>
            <person name="Losada L."/>
            <person name="Zafar N."/>
            <person name="Taujale R."/>
            <person name="Ehrlich K.C."/>
            <person name="Bhatnagar D."/>
            <person name="Cleveland T.E."/>
            <person name="Bennett J.W."/>
            <person name="Nierman W.C."/>
        </authorList>
    </citation>
    <scope>NUCLEOTIDE SEQUENCE [LARGE SCALE GENOMIC DNA]</scope>
    <source>
        <strain evidence="9">ATCC 56775 / NRRL 5862 / SRRC 143 / SU-1</strain>
    </source>
</reference>
<feature type="transmembrane region" description="Helical" evidence="6">
    <location>
        <begin position="211"/>
        <end position="234"/>
    </location>
</feature>
<dbReference type="GO" id="GO:0015244">
    <property type="term" value="F:fluconazole transmembrane transporter activity"/>
    <property type="evidence" value="ECO:0007669"/>
    <property type="project" value="TreeGrafter"/>
</dbReference>
<dbReference type="Gene3D" id="1.20.1250.20">
    <property type="entry name" value="MFS general substrate transporter like domains"/>
    <property type="match status" value="1"/>
</dbReference>
<dbReference type="Proteomes" id="UP000033540">
    <property type="component" value="Unassembled WGS sequence"/>
</dbReference>
<dbReference type="AlphaFoldDB" id="A0A0F0ILM3"/>
<dbReference type="PROSITE" id="PS50850">
    <property type="entry name" value="MFS"/>
    <property type="match status" value="1"/>
</dbReference>
<gene>
    <name evidence="8" type="ORF">P875_00116957</name>
</gene>
<name>A0A0F0ILM3_ASPPU</name>